<dbReference type="EC" id="1.1.1.-" evidence="6"/>
<dbReference type="EMBL" id="JBHSMI010000029">
    <property type="protein sequence ID" value="MFC5405467.1"/>
    <property type="molecule type" value="Genomic_DNA"/>
</dbReference>
<dbReference type="Pfam" id="PF02826">
    <property type="entry name" value="2-Hacid_dh_C"/>
    <property type="match status" value="1"/>
</dbReference>
<evidence type="ECO:0000256" key="1">
    <source>
        <dbReference type="ARBA" id="ARBA00005854"/>
    </source>
</evidence>
<dbReference type="GO" id="GO:0016491">
    <property type="term" value="F:oxidoreductase activity"/>
    <property type="evidence" value="ECO:0007669"/>
    <property type="project" value="UniProtKB-KW"/>
</dbReference>
<keyword evidence="7" id="KW-1185">Reference proteome</keyword>
<dbReference type="InterPro" id="IPR006139">
    <property type="entry name" value="D-isomer_2_OHA_DH_cat_dom"/>
</dbReference>
<reference evidence="7" key="1">
    <citation type="journal article" date="2019" name="Int. J. Syst. Evol. Microbiol.">
        <title>The Global Catalogue of Microorganisms (GCM) 10K type strain sequencing project: providing services to taxonomists for standard genome sequencing and annotation.</title>
        <authorList>
            <consortium name="The Broad Institute Genomics Platform"/>
            <consortium name="The Broad Institute Genome Sequencing Center for Infectious Disease"/>
            <person name="Wu L."/>
            <person name="Ma J."/>
        </authorList>
    </citation>
    <scope>NUCLEOTIDE SEQUENCE [LARGE SCALE GENOMIC DNA]</scope>
    <source>
        <strain evidence="7">CGMCC 1.18575</strain>
    </source>
</reference>
<dbReference type="CDD" id="cd05301">
    <property type="entry name" value="GDH"/>
    <property type="match status" value="1"/>
</dbReference>
<keyword evidence="2 3" id="KW-0560">Oxidoreductase</keyword>
<evidence type="ECO:0000313" key="6">
    <source>
        <dbReference type="EMBL" id="MFC5405467.1"/>
    </source>
</evidence>
<comment type="similarity">
    <text evidence="1 3">Belongs to the D-isomer specific 2-hydroxyacid dehydrogenase family.</text>
</comment>
<organism evidence="6 7">
    <name type="scientific">Cohnella soli</name>
    <dbReference type="NCBI Taxonomy" id="425005"/>
    <lineage>
        <taxon>Bacteria</taxon>
        <taxon>Bacillati</taxon>
        <taxon>Bacillota</taxon>
        <taxon>Bacilli</taxon>
        <taxon>Bacillales</taxon>
        <taxon>Paenibacillaceae</taxon>
        <taxon>Cohnella</taxon>
    </lineage>
</organism>
<dbReference type="Pfam" id="PF00389">
    <property type="entry name" value="2-Hacid_dh"/>
    <property type="match status" value="1"/>
</dbReference>
<dbReference type="RefSeq" id="WP_378136723.1">
    <property type="nucleotide sequence ID" value="NZ_JBHSMI010000029.1"/>
</dbReference>
<feature type="domain" description="D-isomer specific 2-hydroxyacid dehydrogenase catalytic" evidence="4">
    <location>
        <begin position="5"/>
        <end position="320"/>
    </location>
</feature>
<dbReference type="InterPro" id="IPR029752">
    <property type="entry name" value="D-isomer_DH_CS1"/>
</dbReference>
<sequence>MKPKVYVTRQIPDEVLAMIRQTCEVRVWSESDVPVPRDVLEREIADVEGLYCLLTDQVDEALLERAPRLKVVSNMAVGYNNIDVEAATRRGIMVTNTPDVLTETTADLTFALLMATARRLLEASEYLRRGAWRTWSPMLLTGQDVFGSTLGIIGMGRIGEAVVRRAKGFNMNVLYCNRTRKPVAEEAYGIRYTDMNELLRQSDFVCVLAPYTPQTHDLIGAAELRQMKPTAVLINTARGGIVNEDALYEALRDGTIWAAGLDVFEREPVVPDHPLLTLPNLVSLPHIGSASVATRIKMASLAANQLIDAMSGHRPAHLVNPSVKEIN</sequence>
<dbReference type="InterPro" id="IPR036291">
    <property type="entry name" value="NAD(P)-bd_dom_sf"/>
</dbReference>
<dbReference type="SUPFAM" id="SSF51735">
    <property type="entry name" value="NAD(P)-binding Rossmann-fold domains"/>
    <property type="match status" value="1"/>
</dbReference>
<dbReference type="InterPro" id="IPR029753">
    <property type="entry name" value="D-isomer_DH_CS"/>
</dbReference>
<dbReference type="PROSITE" id="PS00671">
    <property type="entry name" value="D_2_HYDROXYACID_DH_3"/>
    <property type="match status" value="1"/>
</dbReference>
<dbReference type="PROSITE" id="PS00065">
    <property type="entry name" value="D_2_HYDROXYACID_DH_1"/>
    <property type="match status" value="1"/>
</dbReference>
<accession>A0ABW0HZ40</accession>
<gene>
    <name evidence="6" type="ORF">ACFPOF_22215</name>
</gene>
<dbReference type="Proteomes" id="UP001596113">
    <property type="component" value="Unassembled WGS sequence"/>
</dbReference>
<evidence type="ECO:0000259" key="5">
    <source>
        <dbReference type="Pfam" id="PF02826"/>
    </source>
</evidence>
<evidence type="ECO:0000256" key="3">
    <source>
        <dbReference type="RuleBase" id="RU003719"/>
    </source>
</evidence>
<protein>
    <submittedName>
        <fullName evidence="6">2-hydroxyacid dehydrogenase</fullName>
        <ecNumber evidence="6">1.1.1.-</ecNumber>
    </submittedName>
</protein>
<dbReference type="PANTHER" id="PTHR10996:SF283">
    <property type="entry name" value="GLYOXYLATE_HYDROXYPYRUVATE REDUCTASE B"/>
    <property type="match status" value="1"/>
</dbReference>
<comment type="caution">
    <text evidence="6">The sequence shown here is derived from an EMBL/GenBank/DDBJ whole genome shotgun (WGS) entry which is preliminary data.</text>
</comment>
<name>A0ABW0HZ40_9BACL</name>
<dbReference type="PANTHER" id="PTHR10996">
    <property type="entry name" value="2-HYDROXYACID DEHYDROGENASE-RELATED"/>
    <property type="match status" value="1"/>
</dbReference>
<evidence type="ECO:0000259" key="4">
    <source>
        <dbReference type="Pfam" id="PF00389"/>
    </source>
</evidence>
<dbReference type="Gene3D" id="3.40.50.720">
    <property type="entry name" value="NAD(P)-binding Rossmann-like Domain"/>
    <property type="match status" value="2"/>
</dbReference>
<evidence type="ECO:0000256" key="2">
    <source>
        <dbReference type="ARBA" id="ARBA00023002"/>
    </source>
</evidence>
<dbReference type="InterPro" id="IPR050223">
    <property type="entry name" value="D-isomer_2-hydroxyacid_DH"/>
</dbReference>
<dbReference type="InterPro" id="IPR006140">
    <property type="entry name" value="D-isomer_DH_NAD-bd"/>
</dbReference>
<proteinExistence type="inferred from homology"/>
<dbReference type="SUPFAM" id="SSF52283">
    <property type="entry name" value="Formate/glycerate dehydrogenase catalytic domain-like"/>
    <property type="match status" value="1"/>
</dbReference>
<evidence type="ECO:0000313" key="7">
    <source>
        <dbReference type="Proteomes" id="UP001596113"/>
    </source>
</evidence>
<feature type="domain" description="D-isomer specific 2-hydroxyacid dehydrogenase NAD-binding" evidence="5">
    <location>
        <begin position="110"/>
        <end position="288"/>
    </location>
</feature>